<proteinExistence type="inferred from homology"/>
<comment type="similarity">
    <text evidence="1">Belongs to the bactofilin family.</text>
</comment>
<evidence type="ECO:0008006" key="5">
    <source>
        <dbReference type="Google" id="ProtNLM"/>
    </source>
</evidence>
<evidence type="ECO:0000313" key="3">
    <source>
        <dbReference type="EMBL" id="OUS11219.1"/>
    </source>
</evidence>
<organism evidence="3 4">
    <name type="scientific">Nonlabens dokdonensis</name>
    <dbReference type="NCBI Taxonomy" id="328515"/>
    <lineage>
        <taxon>Bacteria</taxon>
        <taxon>Pseudomonadati</taxon>
        <taxon>Bacteroidota</taxon>
        <taxon>Flavobacteriia</taxon>
        <taxon>Flavobacteriales</taxon>
        <taxon>Flavobacteriaceae</taxon>
        <taxon>Nonlabens</taxon>
    </lineage>
</organism>
<evidence type="ECO:0000256" key="2">
    <source>
        <dbReference type="SAM" id="MobiDB-lite"/>
    </source>
</evidence>
<accession>A0A1Z8ALK1</accession>
<dbReference type="Proteomes" id="UP000196102">
    <property type="component" value="Unassembled WGS sequence"/>
</dbReference>
<dbReference type="EMBL" id="MAAX01000181">
    <property type="protein sequence ID" value="OUS11219.1"/>
    <property type="molecule type" value="Genomic_DNA"/>
</dbReference>
<comment type="caution">
    <text evidence="3">The sequence shown here is derived from an EMBL/GenBank/DDBJ whole genome shotgun (WGS) entry which is preliminary data.</text>
</comment>
<gene>
    <name evidence="3" type="ORF">A9Q93_11680</name>
</gene>
<feature type="region of interest" description="Disordered" evidence="2">
    <location>
        <begin position="1"/>
        <end position="21"/>
    </location>
</feature>
<protein>
    <recommendedName>
        <fullName evidence="5">Integral membrane protein CcmA involved in cell shape determination</fullName>
    </recommendedName>
</protein>
<dbReference type="AlphaFoldDB" id="A0A1Z8ALK1"/>
<dbReference type="Pfam" id="PF04519">
    <property type="entry name" value="Bactofilin"/>
    <property type="match status" value="1"/>
</dbReference>
<sequence length="133" mass="13714">MLNDKKKSKSIMDSGKSQNRISQGTVVTGDIVSNGGFRIDGTVNGTLKTAAKVVIGKEGKLEGTLECNNADVEGIVSGKLIVDGILTLKSTAKINGEVVTQKLAVDPGASFNATCKMESGVKSIESGKKGKTA</sequence>
<dbReference type="InterPro" id="IPR007607">
    <property type="entry name" value="BacA/B"/>
</dbReference>
<dbReference type="PANTHER" id="PTHR35024">
    <property type="entry name" value="HYPOTHETICAL CYTOSOLIC PROTEIN"/>
    <property type="match status" value="1"/>
</dbReference>
<reference evidence="4" key="1">
    <citation type="journal article" date="2017" name="Proc. Natl. Acad. Sci. U.S.A.">
        <title>Simulation of Deepwater Horizon oil plume reveals substrate specialization within a complex community of hydrocarbon-degraders.</title>
        <authorList>
            <person name="Hu P."/>
            <person name="Dubinsky E.A."/>
            <person name="Probst A.J."/>
            <person name="Wang J."/>
            <person name="Sieber C.M.K."/>
            <person name="Tom L.M."/>
            <person name="Gardinali P."/>
            <person name="Banfield J.F."/>
            <person name="Atlas R.M."/>
            <person name="Andersen G.L."/>
        </authorList>
    </citation>
    <scope>NUCLEOTIDE SEQUENCE [LARGE SCALE GENOMIC DNA]</scope>
</reference>
<dbReference type="PANTHER" id="PTHR35024:SF4">
    <property type="entry name" value="POLYMER-FORMING CYTOSKELETAL PROTEIN"/>
    <property type="match status" value="1"/>
</dbReference>
<evidence type="ECO:0000313" key="4">
    <source>
        <dbReference type="Proteomes" id="UP000196102"/>
    </source>
</evidence>
<evidence type="ECO:0000256" key="1">
    <source>
        <dbReference type="ARBA" id="ARBA00044755"/>
    </source>
</evidence>
<name>A0A1Z8ALK1_9FLAO</name>